<organism evidence="11 12">
    <name type="scientific">Desulfonema magnum</name>
    <dbReference type="NCBI Taxonomy" id="45655"/>
    <lineage>
        <taxon>Bacteria</taxon>
        <taxon>Pseudomonadati</taxon>
        <taxon>Thermodesulfobacteriota</taxon>
        <taxon>Desulfobacteria</taxon>
        <taxon>Desulfobacterales</taxon>
        <taxon>Desulfococcaceae</taxon>
        <taxon>Desulfonema</taxon>
    </lineage>
</organism>
<comment type="function">
    <text evidence="1 10">Condensation of UDP-2,3-diacylglucosamine and 2,3-diacylglucosamine-1-phosphate to form lipid A disaccharide, a precursor of lipid A, a phosphorylated glycolipid that anchors the lipopolysaccharide to the outer membrane of the cell.</text>
</comment>
<dbReference type="GO" id="GO:0005543">
    <property type="term" value="F:phospholipid binding"/>
    <property type="evidence" value="ECO:0007669"/>
    <property type="project" value="TreeGrafter"/>
</dbReference>
<dbReference type="GO" id="GO:0009245">
    <property type="term" value="P:lipid A biosynthetic process"/>
    <property type="evidence" value="ECO:0007669"/>
    <property type="project" value="UniProtKB-UniRule"/>
</dbReference>
<dbReference type="GO" id="GO:0016020">
    <property type="term" value="C:membrane"/>
    <property type="evidence" value="ECO:0007669"/>
    <property type="project" value="GOC"/>
</dbReference>
<keyword evidence="7 10" id="KW-0808">Transferase</keyword>
<dbReference type="PANTHER" id="PTHR30372:SF4">
    <property type="entry name" value="LIPID-A-DISACCHARIDE SYNTHASE, MITOCHONDRIAL-RELATED"/>
    <property type="match status" value="1"/>
</dbReference>
<dbReference type="SUPFAM" id="SSF53756">
    <property type="entry name" value="UDP-Glycosyltransferase/glycogen phosphorylase"/>
    <property type="match status" value="1"/>
</dbReference>
<dbReference type="EC" id="2.4.1.182" evidence="2 10"/>
<keyword evidence="5 10" id="KW-0441">Lipid A biosynthesis</keyword>
<evidence type="ECO:0000256" key="1">
    <source>
        <dbReference type="ARBA" id="ARBA00002056"/>
    </source>
</evidence>
<dbReference type="Pfam" id="PF02684">
    <property type="entry name" value="LpxB"/>
    <property type="match status" value="1"/>
</dbReference>
<keyword evidence="6 10" id="KW-0328">Glycosyltransferase</keyword>
<protein>
    <recommendedName>
        <fullName evidence="3 10">Lipid-A-disaccharide synthase</fullName>
        <ecNumber evidence="2 10">2.4.1.182</ecNumber>
    </recommendedName>
</protein>
<keyword evidence="12" id="KW-1185">Reference proteome</keyword>
<dbReference type="InterPro" id="IPR003835">
    <property type="entry name" value="Glyco_trans_19"/>
</dbReference>
<evidence type="ECO:0000256" key="9">
    <source>
        <dbReference type="ARBA" id="ARBA00048975"/>
    </source>
</evidence>
<accession>A0A975BFP1</accession>
<dbReference type="Gene3D" id="3.40.50.2000">
    <property type="entry name" value="Glycogen Phosphorylase B"/>
    <property type="match status" value="1"/>
</dbReference>
<name>A0A975BFP1_9BACT</name>
<keyword evidence="8 10" id="KW-0443">Lipid metabolism</keyword>
<evidence type="ECO:0000313" key="12">
    <source>
        <dbReference type="Proteomes" id="UP000663722"/>
    </source>
</evidence>
<evidence type="ECO:0000256" key="7">
    <source>
        <dbReference type="ARBA" id="ARBA00022679"/>
    </source>
</evidence>
<comment type="similarity">
    <text evidence="10">Belongs to the LpxB family.</text>
</comment>
<dbReference type="HAMAP" id="MF_00392">
    <property type="entry name" value="LpxB"/>
    <property type="match status" value="1"/>
</dbReference>
<comment type="pathway">
    <text evidence="10">Bacterial outer membrane biogenesis; LPS lipid A biosynthesis.</text>
</comment>
<reference evidence="11" key="1">
    <citation type="journal article" date="2021" name="Microb. Physiol.">
        <title>Proteogenomic Insights into the Physiology of Marine, Sulfate-Reducing, Filamentous Desulfonema limicola and Desulfonema magnum.</title>
        <authorList>
            <person name="Schnaars V."/>
            <person name="Wohlbrand L."/>
            <person name="Scheve S."/>
            <person name="Hinrichs C."/>
            <person name="Reinhardt R."/>
            <person name="Rabus R."/>
        </authorList>
    </citation>
    <scope>NUCLEOTIDE SEQUENCE</scope>
    <source>
        <strain evidence="11">4be13</strain>
    </source>
</reference>
<evidence type="ECO:0000256" key="5">
    <source>
        <dbReference type="ARBA" id="ARBA00022556"/>
    </source>
</evidence>
<comment type="catalytic activity">
    <reaction evidence="9 10">
        <text>a lipid X + a UDP-2-N,3-O-bis[(3R)-3-hydroxyacyl]-alpha-D-glucosamine = a lipid A disaccharide + UDP + H(+)</text>
        <dbReference type="Rhea" id="RHEA:67828"/>
        <dbReference type="ChEBI" id="CHEBI:15378"/>
        <dbReference type="ChEBI" id="CHEBI:58223"/>
        <dbReference type="ChEBI" id="CHEBI:137748"/>
        <dbReference type="ChEBI" id="CHEBI:176338"/>
        <dbReference type="ChEBI" id="CHEBI:176343"/>
        <dbReference type="EC" id="2.4.1.182"/>
    </reaction>
</comment>
<evidence type="ECO:0000313" key="11">
    <source>
        <dbReference type="EMBL" id="QTA84220.1"/>
    </source>
</evidence>
<dbReference type="PANTHER" id="PTHR30372">
    <property type="entry name" value="LIPID-A-DISACCHARIDE SYNTHASE"/>
    <property type="match status" value="1"/>
</dbReference>
<evidence type="ECO:0000256" key="3">
    <source>
        <dbReference type="ARBA" id="ARBA00020902"/>
    </source>
</evidence>
<evidence type="ECO:0000256" key="6">
    <source>
        <dbReference type="ARBA" id="ARBA00022676"/>
    </source>
</evidence>
<keyword evidence="4 10" id="KW-0444">Lipid biosynthesis</keyword>
<evidence type="ECO:0000256" key="8">
    <source>
        <dbReference type="ARBA" id="ARBA00023098"/>
    </source>
</evidence>
<dbReference type="EMBL" id="CP061800">
    <property type="protein sequence ID" value="QTA84220.1"/>
    <property type="molecule type" value="Genomic_DNA"/>
</dbReference>
<evidence type="ECO:0000256" key="2">
    <source>
        <dbReference type="ARBA" id="ARBA00012687"/>
    </source>
</evidence>
<evidence type="ECO:0000256" key="4">
    <source>
        <dbReference type="ARBA" id="ARBA00022516"/>
    </source>
</evidence>
<sequence length="395" mass="43215">MTNDKSQIANRKCVMIIAGEASGDLHGAKLVKAMCRRDRSLFFCGIGGQALRDAGVRILTDASELSVVGITEVFSKMSNILKGVSVAKNLLKTLRPDLLILIDFPDFNLHVAATAKRLDIPVLYYISPQIWAWRSGRVKKIGRLVDHMAVILPFEAAFYRKHKIPVTYVGHPLNETGNLKLETRDPHQVSSFKFQVSSFTLGFLPGSRDGEISRLLPVMLETAAILLKKRKNIKFIISLAPSVNREAVEDMIPCPSPLAPRPSPHFSLLRGVDDVFEKCDLVVAASGTVALEAAMSGVPMVVVYKVSPLSYLIGRALIRVKHISLVNLIAGKEIVPELIQGNASPENIADAVSGMLNHPEKLRKMRHELLGIRNLLGGPGASERVADIAEKMLSP</sequence>
<dbReference type="KEGG" id="dmm:dnm_002140"/>
<evidence type="ECO:0000256" key="10">
    <source>
        <dbReference type="HAMAP-Rule" id="MF_00392"/>
    </source>
</evidence>
<dbReference type="Proteomes" id="UP000663722">
    <property type="component" value="Chromosome"/>
</dbReference>
<dbReference type="NCBIfam" id="TIGR00215">
    <property type="entry name" value="lpxB"/>
    <property type="match status" value="1"/>
</dbReference>
<gene>
    <name evidence="10 11" type="primary">lpxB</name>
    <name evidence="11" type="ORF">dnm_002140</name>
</gene>
<proteinExistence type="inferred from homology"/>
<dbReference type="RefSeq" id="WP_207680809.1">
    <property type="nucleotide sequence ID" value="NZ_CP061800.1"/>
</dbReference>
<dbReference type="GO" id="GO:0008915">
    <property type="term" value="F:lipid-A-disaccharide synthase activity"/>
    <property type="evidence" value="ECO:0007669"/>
    <property type="project" value="UniProtKB-UniRule"/>
</dbReference>
<dbReference type="AlphaFoldDB" id="A0A975BFP1"/>